<feature type="region of interest" description="Disordered" evidence="1">
    <location>
        <begin position="1"/>
        <end position="126"/>
    </location>
</feature>
<evidence type="ECO:0000256" key="1">
    <source>
        <dbReference type="SAM" id="MobiDB-lite"/>
    </source>
</evidence>
<dbReference type="Proteomes" id="UP000235616">
    <property type="component" value="Unassembled WGS sequence"/>
</dbReference>
<feature type="compositionally biased region" description="Basic residues" evidence="1">
    <location>
        <begin position="1"/>
        <end position="10"/>
    </location>
</feature>
<feature type="compositionally biased region" description="Basic and acidic residues" evidence="1">
    <location>
        <begin position="89"/>
        <end position="104"/>
    </location>
</feature>
<evidence type="ECO:0008006" key="4">
    <source>
        <dbReference type="Google" id="ProtNLM"/>
    </source>
</evidence>
<dbReference type="NCBIfam" id="TIGR02557">
    <property type="entry name" value="HpaP"/>
    <property type="match status" value="1"/>
</dbReference>
<evidence type="ECO:0000313" key="3">
    <source>
        <dbReference type="Proteomes" id="UP000235616"/>
    </source>
</evidence>
<keyword evidence="3" id="KW-1185">Reference proteome</keyword>
<gene>
    <name evidence="2" type="ORF">C0Z18_04370</name>
</gene>
<evidence type="ECO:0000313" key="2">
    <source>
        <dbReference type="EMBL" id="PMS22565.1"/>
    </source>
</evidence>
<dbReference type="OrthoDB" id="8781027at2"/>
<reference evidence="2 3" key="1">
    <citation type="submission" date="2018-01" db="EMBL/GenBank/DDBJ databases">
        <title>Whole genome analyses suggest that Burkholderia sensu lato contains two further novel genera in the rhizoxinica-symbiotica group Mycetohabitans gen. nov., and Trinickia gen. nov.: implications for the evolution of diazotrophy and nodulation in the Burkholderiaceae.</title>
        <authorList>
            <person name="Estrada-de los Santos P."/>
            <person name="Palmer M."/>
            <person name="Chavez-Ramirez B."/>
            <person name="Beukes C."/>
            <person name="Steenkamp E.T."/>
            <person name="Hirsch A.M."/>
            <person name="Manyaka P."/>
            <person name="Maluk M."/>
            <person name="Lafos M."/>
            <person name="Crook M."/>
            <person name="Gross E."/>
            <person name="Simon M.F."/>
            <person name="Bueno dos Reis Junior F."/>
            <person name="Poole P.S."/>
            <person name="Venter S.N."/>
            <person name="James E.K."/>
        </authorList>
    </citation>
    <scope>NUCLEOTIDE SEQUENCE [LARGE SCALE GENOMIC DNA]</scope>
    <source>
        <strain evidence="2 3">GIMN1.004</strain>
    </source>
</reference>
<proteinExistence type="predicted"/>
<accession>A0A2N7VZK5</accession>
<dbReference type="EMBL" id="PNYA01000003">
    <property type="protein sequence ID" value="PMS22565.1"/>
    <property type="molecule type" value="Genomic_DNA"/>
</dbReference>
<dbReference type="Pfam" id="PF09483">
    <property type="entry name" value="HpaP"/>
    <property type="match status" value="1"/>
</dbReference>
<dbReference type="AlphaFoldDB" id="A0A2N7VZK5"/>
<dbReference type="InterPro" id="IPR013390">
    <property type="entry name" value="T3SS_HpaP"/>
</dbReference>
<comment type="caution">
    <text evidence="2">The sequence shown here is derived from an EMBL/GenBank/DDBJ whole genome shotgun (WGS) entry which is preliminary data.</text>
</comment>
<protein>
    <recommendedName>
        <fullName evidence="4">Type III secretion protein HpaP</fullName>
    </recommendedName>
</protein>
<organism evidence="2 3">
    <name type="scientific">Trinickia dabaoshanensis</name>
    <dbReference type="NCBI Taxonomy" id="564714"/>
    <lineage>
        <taxon>Bacteria</taxon>
        <taxon>Pseudomonadati</taxon>
        <taxon>Pseudomonadota</taxon>
        <taxon>Betaproteobacteria</taxon>
        <taxon>Burkholderiales</taxon>
        <taxon>Burkholderiaceae</taxon>
        <taxon>Trinickia</taxon>
    </lineage>
</organism>
<dbReference type="RefSeq" id="WP_102644155.1">
    <property type="nucleotide sequence ID" value="NZ_PNYA01000003.1"/>
</dbReference>
<name>A0A2N7VZK5_9BURK</name>
<sequence>MHSFASHRARILASPAHHEETAGDTPPAQLSRQAALFRRLREGTARAAAADPDDERATASTSTEAPLAGSESDPSYGLDAVFREPPQQDTRDGQGSHGDRRDGGHSGGGNASSGNGDEGEGHARDDGHGAAALMQMQTQIQMHYAMPMLAIPQVPLPAPSAAPPAHAVSSVERDAMQRLTESIVAEVGEFCANPAVVQSGNWQITIPIDSALLPECTLSLALSHFQLTLRFETALESSRQLISMHVQTLHASLTQLMQSRLDGTRSVEITVT</sequence>